<dbReference type="RefSeq" id="WP_069411169.1">
    <property type="nucleotide sequence ID" value="NZ_JAQCZP010000053.1"/>
</dbReference>
<dbReference type="AlphaFoldDB" id="A0A1E3U843"/>
<dbReference type="Pfam" id="PF04383">
    <property type="entry name" value="KilA-N"/>
    <property type="match status" value="1"/>
</dbReference>
<reference evidence="3 5" key="1">
    <citation type="submission" date="2016-08" db="EMBL/GenBank/DDBJ databases">
        <title>Characterization of Isolates of Eisenbergiella tayi Derived from Blood Cultures, Using Whole Genome Sequencing.</title>
        <authorList>
            <person name="Bernier A.-M."/>
            <person name="Burdz T."/>
            <person name="Wiebe D."/>
            <person name="Bernard K."/>
        </authorList>
    </citation>
    <scope>NUCLEOTIDE SEQUENCE [LARGE SCALE GENOMIC DNA]</scope>
    <source>
        <strain evidence="3 5">NML120146</strain>
    </source>
</reference>
<dbReference type="OrthoDB" id="9810290at2"/>
<gene>
    <name evidence="2" type="ORF">BEI59_35335</name>
    <name evidence="3" type="ORF">BEI63_04910</name>
</gene>
<evidence type="ECO:0000313" key="3">
    <source>
        <dbReference type="EMBL" id="ODR60260.1"/>
    </source>
</evidence>
<protein>
    <submittedName>
        <fullName evidence="2">DNA-binding protein</fullName>
    </submittedName>
</protein>
<dbReference type="SMART" id="SM01252">
    <property type="entry name" value="KilA-N"/>
    <property type="match status" value="1"/>
</dbReference>
<keyword evidence="5" id="KW-1185">Reference proteome</keyword>
<evidence type="ECO:0000259" key="1">
    <source>
        <dbReference type="PROSITE" id="PS51301"/>
    </source>
</evidence>
<sequence length="284" mass="32318">METNKRLKAQISAKGVHISVVSDGGYDDYISLTDIAKYKSEDPAATIQNWMRSRDVIEFLGLWETLYNPDFKPLEFEGFKARAGSNAFTLSPKRWIEATAAIGMHSKSGRNGGTFAHRDIAFEFASWISAEFKLYIITDYQRLKADENSRLSLNWNMNREISEINYRIHTDAIKEHLIVPELPKQYQSFTYATEADVLNVAMFGETAKQWRDSNPGMEGNVRDHATLQQLIVLSNMESLNAEMIKQGINRDDRLVELNRVAKEQMISLSKSAGAKRLGERNNSK</sequence>
<comment type="caution">
    <text evidence="2">The sequence shown here is derived from an EMBL/GenBank/DDBJ whole genome shotgun (WGS) entry which is preliminary data.</text>
</comment>
<dbReference type="InterPro" id="IPR018004">
    <property type="entry name" value="KilA/APSES_HTH"/>
</dbReference>
<dbReference type="GO" id="GO:0003677">
    <property type="term" value="F:DNA binding"/>
    <property type="evidence" value="ECO:0007669"/>
    <property type="project" value="UniProtKB-KW"/>
</dbReference>
<proteinExistence type="predicted"/>
<evidence type="ECO:0000313" key="2">
    <source>
        <dbReference type="EMBL" id="ODR36535.1"/>
    </source>
</evidence>
<keyword evidence="2" id="KW-0238">DNA-binding</keyword>
<dbReference type="InterPro" id="IPR017880">
    <property type="entry name" value="KilA_N"/>
</dbReference>
<dbReference type="PROSITE" id="PS51301">
    <property type="entry name" value="KILA_N"/>
    <property type="match status" value="1"/>
</dbReference>
<reference evidence="2 4" key="2">
    <citation type="submission" date="2016-08" db="EMBL/GenBank/DDBJ databases">
        <authorList>
            <person name="Seilhamer J.J."/>
        </authorList>
    </citation>
    <scope>NUCLEOTIDE SEQUENCE [LARGE SCALE GENOMIC DNA]</scope>
    <source>
        <strain evidence="2 4">NML150140-1</strain>
    </source>
</reference>
<dbReference type="EMBL" id="MEHD01000012">
    <property type="protein sequence ID" value="ODR60260.1"/>
    <property type="molecule type" value="Genomic_DNA"/>
</dbReference>
<dbReference type="EMBL" id="MEHA01000051">
    <property type="protein sequence ID" value="ODR36535.1"/>
    <property type="molecule type" value="Genomic_DNA"/>
</dbReference>
<dbReference type="Proteomes" id="UP000094271">
    <property type="component" value="Unassembled WGS sequence"/>
</dbReference>
<evidence type="ECO:0000313" key="5">
    <source>
        <dbReference type="Proteomes" id="UP000094869"/>
    </source>
</evidence>
<evidence type="ECO:0000313" key="4">
    <source>
        <dbReference type="Proteomes" id="UP000094271"/>
    </source>
</evidence>
<accession>A0A1E3U843</accession>
<organism evidence="2 4">
    <name type="scientific">Eisenbergiella tayi</name>
    <dbReference type="NCBI Taxonomy" id="1432052"/>
    <lineage>
        <taxon>Bacteria</taxon>
        <taxon>Bacillati</taxon>
        <taxon>Bacillota</taxon>
        <taxon>Clostridia</taxon>
        <taxon>Lachnospirales</taxon>
        <taxon>Lachnospiraceae</taxon>
        <taxon>Eisenbergiella</taxon>
    </lineage>
</organism>
<feature type="domain" description="KilA-N" evidence="1">
    <location>
        <begin position="7"/>
        <end position="143"/>
    </location>
</feature>
<name>A0A1E3U843_9FIRM</name>
<dbReference type="Proteomes" id="UP000094869">
    <property type="component" value="Unassembled WGS sequence"/>
</dbReference>